<dbReference type="PIRSF" id="PIRSF037238">
    <property type="entry name" value="Carboxypeptidase_G2"/>
    <property type="match status" value="1"/>
</dbReference>
<dbReference type="Gene3D" id="3.30.70.360">
    <property type="match status" value="1"/>
</dbReference>
<evidence type="ECO:0000313" key="4">
    <source>
        <dbReference type="EMBL" id="MDA2810130.1"/>
    </source>
</evidence>
<sequence length="401" mass="41424">MTDASLPGPPGPTDLAGLAEAARRDLPDILDDLRRLVEKETPSNDKRLLDAGLDDLEAWLTGRLGDPAERVRRDGGANGDVLELLYPGDGGGEVLLLCHYDTVWPEGTLAEWPVAIDGDRFSGPGCFDMKAGIVQGVWAVKHLRALGLPVPSVRFLLNGDEEVGSPASRPHIERAGRAADVTLVLEPSREGRVKTGRKGMGLFNVTATGIESHAGLDPEAGASAVHALAELVPQMAALAAPERGTTVNVGVFNGGTARNVVAGSASCQVDVRIQDPAETERVDAGLAALAPSDGRVKVEVSGGWNRPPMNPGPSTDRAFAVAREVARGLGEDLGQISVGGASDGNLVAALGRPVLDGLGAAGAGPHSRDEHVSVGRTPHQVALLAGLLTRLAGDGRPVLDG</sequence>
<comment type="caution">
    <text evidence="4">The sequence shown here is derived from an EMBL/GenBank/DDBJ whole genome shotgun (WGS) entry which is preliminary data.</text>
</comment>
<dbReference type="PANTHER" id="PTHR43808">
    <property type="entry name" value="ACETYLORNITHINE DEACETYLASE"/>
    <property type="match status" value="1"/>
</dbReference>
<dbReference type="InterPro" id="IPR036264">
    <property type="entry name" value="Bact_exopeptidase_dim_dom"/>
</dbReference>
<dbReference type="Gene3D" id="3.40.630.10">
    <property type="entry name" value="Zn peptidases"/>
    <property type="match status" value="1"/>
</dbReference>
<dbReference type="InterPro" id="IPR050072">
    <property type="entry name" value="Peptidase_M20A"/>
</dbReference>
<keyword evidence="1" id="KW-0479">Metal-binding</keyword>
<accession>A0ABT4TZL2</accession>
<organism evidence="4 5">
    <name type="scientific">Nocardiopsis endophytica</name>
    <dbReference type="NCBI Taxonomy" id="3018445"/>
    <lineage>
        <taxon>Bacteria</taxon>
        <taxon>Bacillati</taxon>
        <taxon>Actinomycetota</taxon>
        <taxon>Actinomycetes</taxon>
        <taxon>Streptosporangiales</taxon>
        <taxon>Nocardiopsidaceae</taxon>
        <taxon>Nocardiopsis</taxon>
    </lineage>
</organism>
<dbReference type="CDD" id="cd03885">
    <property type="entry name" value="M20_CPDG2"/>
    <property type="match status" value="1"/>
</dbReference>
<dbReference type="InterPro" id="IPR002933">
    <property type="entry name" value="Peptidase_M20"/>
</dbReference>
<name>A0ABT4TZL2_9ACTN</name>
<dbReference type="InterPro" id="IPR011650">
    <property type="entry name" value="Peptidase_M20_dimer"/>
</dbReference>
<feature type="domain" description="Peptidase M20 dimerisation" evidence="3">
    <location>
        <begin position="195"/>
        <end position="289"/>
    </location>
</feature>
<dbReference type="EMBL" id="JAQFWQ010000010">
    <property type="protein sequence ID" value="MDA2810130.1"/>
    <property type="molecule type" value="Genomic_DNA"/>
</dbReference>
<evidence type="ECO:0000256" key="1">
    <source>
        <dbReference type="ARBA" id="ARBA00022723"/>
    </source>
</evidence>
<keyword evidence="5" id="KW-1185">Reference proteome</keyword>
<evidence type="ECO:0000313" key="5">
    <source>
        <dbReference type="Proteomes" id="UP001527866"/>
    </source>
</evidence>
<dbReference type="Pfam" id="PF01546">
    <property type="entry name" value="Peptidase_M20"/>
    <property type="match status" value="1"/>
</dbReference>
<dbReference type="PANTHER" id="PTHR43808:SF9">
    <property type="entry name" value="BLL0789 PROTEIN"/>
    <property type="match status" value="1"/>
</dbReference>
<dbReference type="Proteomes" id="UP001527866">
    <property type="component" value="Unassembled WGS sequence"/>
</dbReference>
<protein>
    <submittedName>
        <fullName evidence="4">M20 family metallopeptidase</fullName>
    </submittedName>
</protein>
<proteinExistence type="predicted"/>
<gene>
    <name evidence="4" type="ORF">O4J56_05720</name>
</gene>
<reference evidence="4 5" key="1">
    <citation type="submission" date="2023-01" db="EMBL/GenBank/DDBJ databases">
        <title>Draft genome sequence of Nocardiopsis sp. RSe5-2 isolated from halophytes.</title>
        <authorList>
            <person name="Duangmal K."/>
            <person name="Chantavorakit T."/>
        </authorList>
    </citation>
    <scope>NUCLEOTIDE SEQUENCE [LARGE SCALE GENOMIC DNA]</scope>
    <source>
        <strain evidence="4 5">RSe5-2</strain>
    </source>
</reference>
<evidence type="ECO:0000256" key="2">
    <source>
        <dbReference type="ARBA" id="ARBA00022801"/>
    </source>
</evidence>
<dbReference type="RefSeq" id="WP_270684090.1">
    <property type="nucleotide sequence ID" value="NZ_JAQFWQ010000010.1"/>
</dbReference>
<dbReference type="SUPFAM" id="SSF55031">
    <property type="entry name" value="Bacterial exopeptidase dimerisation domain"/>
    <property type="match status" value="1"/>
</dbReference>
<evidence type="ECO:0000259" key="3">
    <source>
        <dbReference type="Pfam" id="PF07687"/>
    </source>
</evidence>
<dbReference type="Pfam" id="PF07687">
    <property type="entry name" value="M20_dimer"/>
    <property type="match status" value="1"/>
</dbReference>
<dbReference type="SUPFAM" id="SSF53187">
    <property type="entry name" value="Zn-dependent exopeptidases"/>
    <property type="match status" value="1"/>
</dbReference>
<keyword evidence="2" id="KW-0378">Hydrolase</keyword>
<dbReference type="InterPro" id="IPR017150">
    <property type="entry name" value="Pept_M20_glutamate_carboxypep"/>
</dbReference>